<evidence type="ECO:0000313" key="2">
    <source>
        <dbReference type="EMBL" id="CEK60248.1"/>
    </source>
</evidence>
<dbReference type="AlphaFoldDB" id="A0A0B6YVJ5"/>
<dbReference type="EMBL" id="HACG01013383">
    <property type="protein sequence ID" value="CEK60248.1"/>
    <property type="molecule type" value="Transcribed_RNA"/>
</dbReference>
<dbReference type="Pfam" id="PF07748">
    <property type="entry name" value="Glyco_hydro_38C"/>
    <property type="match status" value="1"/>
</dbReference>
<protein>
    <recommendedName>
        <fullName evidence="1">Glycosyl hydrolase family 38 C-terminal domain-containing protein</fullName>
    </recommendedName>
</protein>
<feature type="non-terminal residue" evidence="2">
    <location>
        <position position="235"/>
    </location>
</feature>
<name>A0A0B6YVJ5_9EUPU</name>
<organism evidence="2">
    <name type="scientific">Arion vulgaris</name>
    <dbReference type="NCBI Taxonomy" id="1028688"/>
    <lineage>
        <taxon>Eukaryota</taxon>
        <taxon>Metazoa</taxon>
        <taxon>Spiralia</taxon>
        <taxon>Lophotrochozoa</taxon>
        <taxon>Mollusca</taxon>
        <taxon>Gastropoda</taxon>
        <taxon>Heterobranchia</taxon>
        <taxon>Euthyneura</taxon>
        <taxon>Panpulmonata</taxon>
        <taxon>Eupulmonata</taxon>
        <taxon>Stylommatophora</taxon>
        <taxon>Helicina</taxon>
        <taxon>Arionoidea</taxon>
        <taxon>Arionidae</taxon>
        <taxon>Arion</taxon>
    </lineage>
</organism>
<feature type="non-terminal residue" evidence="2">
    <location>
        <position position="1"/>
    </location>
</feature>
<dbReference type="Gene3D" id="2.70.98.30">
    <property type="entry name" value="Golgi alpha-mannosidase II, domain 4"/>
    <property type="match status" value="1"/>
</dbReference>
<sequence>AIPEKPTFAEIEIVFNAPLPPMSVTSFTIKSEEGGVKPTFLENAARDIVIENQHLSLAFSATTGKLVSMHNKDSRVTETVSQDFAYYVGHQSGPRPSGAYVFVPRDKKPVVVEPNSVDIKVIKGKVVQEVHQRFSNWVSQVVRLYNGTKYAEFQWIVGPLDNDIGREVISKFTTSLNSDNSFYTDSNGREIIQRIRNTAESGNTKIKDYISGNYYPITSRIYIQDEIKRSRLTVL</sequence>
<dbReference type="GO" id="GO:0005764">
    <property type="term" value="C:lysosome"/>
    <property type="evidence" value="ECO:0007669"/>
    <property type="project" value="TreeGrafter"/>
</dbReference>
<accession>A0A0B6YVJ5</accession>
<reference evidence="2" key="1">
    <citation type="submission" date="2014-12" db="EMBL/GenBank/DDBJ databases">
        <title>Insight into the proteome of Arion vulgaris.</title>
        <authorList>
            <person name="Aradska J."/>
            <person name="Bulat T."/>
            <person name="Smidak R."/>
            <person name="Sarate P."/>
            <person name="Gangsoo J."/>
            <person name="Sialana F."/>
            <person name="Bilban M."/>
            <person name="Lubec G."/>
        </authorList>
    </citation>
    <scope>NUCLEOTIDE SEQUENCE</scope>
    <source>
        <tissue evidence="2">Skin</tissue>
    </source>
</reference>
<dbReference type="PANTHER" id="PTHR11607:SF3">
    <property type="entry name" value="LYSOSOMAL ALPHA-MANNOSIDASE"/>
    <property type="match status" value="1"/>
</dbReference>
<dbReference type="InterPro" id="IPR050843">
    <property type="entry name" value="Glycosyl_Hydrlase_38"/>
</dbReference>
<dbReference type="SUPFAM" id="SSF74650">
    <property type="entry name" value="Galactose mutarotase-like"/>
    <property type="match status" value="1"/>
</dbReference>
<dbReference type="InterPro" id="IPR011682">
    <property type="entry name" value="Glyco_hydro_38_C"/>
</dbReference>
<dbReference type="InterPro" id="IPR011013">
    <property type="entry name" value="Gal_mutarotase_sf_dom"/>
</dbReference>
<dbReference type="PANTHER" id="PTHR11607">
    <property type="entry name" value="ALPHA-MANNOSIDASE"/>
    <property type="match status" value="1"/>
</dbReference>
<dbReference type="GO" id="GO:0004559">
    <property type="term" value="F:alpha-mannosidase activity"/>
    <property type="evidence" value="ECO:0007669"/>
    <property type="project" value="InterPro"/>
</dbReference>
<feature type="domain" description="Glycosyl hydrolase family 38 C-terminal" evidence="1">
    <location>
        <begin position="50"/>
        <end position="229"/>
    </location>
</feature>
<gene>
    <name evidence="2" type="primary">ORF38856</name>
</gene>
<dbReference type="GO" id="GO:0030246">
    <property type="term" value="F:carbohydrate binding"/>
    <property type="evidence" value="ECO:0007669"/>
    <property type="project" value="InterPro"/>
</dbReference>
<proteinExistence type="predicted"/>
<dbReference type="GO" id="GO:0006013">
    <property type="term" value="P:mannose metabolic process"/>
    <property type="evidence" value="ECO:0007669"/>
    <property type="project" value="InterPro"/>
</dbReference>
<evidence type="ECO:0000259" key="1">
    <source>
        <dbReference type="Pfam" id="PF07748"/>
    </source>
</evidence>